<comment type="caution">
    <text evidence="9">The sequence shown here is derived from an EMBL/GenBank/DDBJ whole genome shotgun (WGS) entry which is preliminary data.</text>
</comment>
<organism evidence="9 11">
    <name type="scientific">Frankliniella fusca</name>
    <dbReference type="NCBI Taxonomy" id="407009"/>
    <lineage>
        <taxon>Eukaryota</taxon>
        <taxon>Metazoa</taxon>
        <taxon>Ecdysozoa</taxon>
        <taxon>Arthropoda</taxon>
        <taxon>Hexapoda</taxon>
        <taxon>Insecta</taxon>
        <taxon>Pterygota</taxon>
        <taxon>Neoptera</taxon>
        <taxon>Paraneoptera</taxon>
        <taxon>Thysanoptera</taxon>
        <taxon>Terebrantia</taxon>
        <taxon>Thripoidea</taxon>
        <taxon>Thripidae</taxon>
        <taxon>Frankliniella</taxon>
    </lineage>
</organism>
<dbReference type="PANTHER" id="PTHR46174">
    <property type="entry name" value="CXXC-TYPE ZINC FINGER PROTEIN 1"/>
    <property type="match status" value="1"/>
</dbReference>
<evidence type="ECO:0000256" key="6">
    <source>
        <dbReference type="PROSITE-ProRule" id="PRU00146"/>
    </source>
</evidence>
<proteinExistence type="predicted"/>
<dbReference type="SUPFAM" id="SSF57903">
    <property type="entry name" value="FYVE/PHD zinc finger"/>
    <property type="match status" value="1"/>
</dbReference>
<dbReference type="GO" id="GO:0045893">
    <property type="term" value="P:positive regulation of DNA-templated transcription"/>
    <property type="evidence" value="ECO:0007669"/>
    <property type="project" value="TreeGrafter"/>
</dbReference>
<dbReference type="InterPro" id="IPR019786">
    <property type="entry name" value="Zinc_finger_PHD-type_CS"/>
</dbReference>
<dbReference type="EMBL" id="JAHWGI010001411">
    <property type="protein sequence ID" value="KAK3930226.1"/>
    <property type="molecule type" value="Genomic_DNA"/>
</dbReference>
<reference evidence="9" key="1">
    <citation type="submission" date="2021-07" db="EMBL/GenBank/DDBJ databases">
        <authorList>
            <person name="Catto M.A."/>
            <person name="Jacobson A."/>
            <person name="Kennedy G."/>
            <person name="Labadie P."/>
            <person name="Hunt B.G."/>
            <person name="Srinivasan R."/>
        </authorList>
    </citation>
    <scope>NUCLEOTIDE SEQUENCE</scope>
    <source>
        <strain evidence="9">PL_HMW_Pooled</strain>
        <tissue evidence="9">Head</tissue>
    </source>
</reference>
<dbReference type="InterPro" id="IPR037869">
    <property type="entry name" value="Spp1/CFP1"/>
</dbReference>
<dbReference type="Proteomes" id="UP001219518">
    <property type="component" value="Unassembled WGS sequence"/>
</dbReference>
<dbReference type="InterPro" id="IPR019787">
    <property type="entry name" value="Znf_PHD-finger"/>
</dbReference>
<keyword evidence="11" id="KW-1185">Reference proteome</keyword>
<keyword evidence="2" id="KW-0479">Metal-binding</keyword>
<evidence type="ECO:0000256" key="7">
    <source>
        <dbReference type="SAM" id="Coils"/>
    </source>
</evidence>
<sequence>MEEKYCFCGGEAEGFMIECDGCNVWFHGKCLRINKKSCKDLKQWFCVACTNLAKNGIGDVKQIQQDFQNFKLEIKQFFNEKVENEEKLQKDLNEARAEIISLGNYIKELEQNLKIKGKELDSIQEENARDQDDILRATEALQKMTEEKRILEEKLRDLSKTPTELIVLKELNEELSQSQATNENTVVELVNNNCLNCREGKNLLEEEFKVLKKELEEAYTEIRSLKSRNNELSERILSLNKRRKLSLSQR</sequence>
<evidence type="ECO:0000256" key="4">
    <source>
        <dbReference type="ARBA" id="ARBA00022833"/>
    </source>
</evidence>
<evidence type="ECO:0000256" key="5">
    <source>
        <dbReference type="ARBA" id="ARBA00023242"/>
    </source>
</evidence>
<dbReference type="InterPro" id="IPR013083">
    <property type="entry name" value="Znf_RING/FYVE/PHD"/>
</dbReference>
<dbReference type="AlphaFoldDB" id="A0AAE1H1Q9"/>
<dbReference type="GO" id="GO:0048188">
    <property type="term" value="C:Set1C/COMPASS complex"/>
    <property type="evidence" value="ECO:0007669"/>
    <property type="project" value="InterPro"/>
</dbReference>
<keyword evidence="3 6" id="KW-0863">Zinc-finger</keyword>
<evidence type="ECO:0000313" key="10">
    <source>
        <dbReference type="EMBL" id="KAK3930226.1"/>
    </source>
</evidence>
<dbReference type="GO" id="GO:0008270">
    <property type="term" value="F:zinc ion binding"/>
    <property type="evidence" value="ECO:0007669"/>
    <property type="project" value="UniProtKB-KW"/>
</dbReference>
<dbReference type="EMBL" id="JAHWGI010000318">
    <property type="protein sequence ID" value="KAK3913330.1"/>
    <property type="molecule type" value="Genomic_DNA"/>
</dbReference>
<accession>A0AAE1H1Q9</accession>
<keyword evidence="5" id="KW-0539">Nucleus</keyword>
<keyword evidence="4" id="KW-0862">Zinc</keyword>
<evidence type="ECO:0000256" key="3">
    <source>
        <dbReference type="ARBA" id="ARBA00022771"/>
    </source>
</evidence>
<dbReference type="Pfam" id="PF00628">
    <property type="entry name" value="PHD"/>
    <property type="match status" value="1"/>
</dbReference>
<dbReference type="Gene3D" id="3.30.40.10">
    <property type="entry name" value="Zinc/RING finger domain, C3HC4 (zinc finger)"/>
    <property type="match status" value="1"/>
</dbReference>
<evidence type="ECO:0000313" key="9">
    <source>
        <dbReference type="EMBL" id="KAK3913330.1"/>
    </source>
</evidence>
<comment type="subcellular location">
    <subcellularLocation>
        <location evidence="1">Nucleus</location>
    </subcellularLocation>
</comment>
<keyword evidence="7" id="KW-0175">Coiled coil</keyword>
<evidence type="ECO:0000259" key="8">
    <source>
        <dbReference type="PROSITE" id="PS50016"/>
    </source>
</evidence>
<evidence type="ECO:0000256" key="1">
    <source>
        <dbReference type="ARBA" id="ARBA00004123"/>
    </source>
</evidence>
<name>A0AAE1H1Q9_9NEOP</name>
<gene>
    <name evidence="10" type="ORF">KUF71_004960</name>
    <name evidence="9" type="ORF">KUF71_022784</name>
</gene>
<dbReference type="SMART" id="SM00249">
    <property type="entry name" value="PHD"/>
    <property type="match status" value="1"/>
</dbReference>
<feature type="domain" description="PHD-type" evidence="8">
    <location>
        <begin position="3"/>
        <end position="52"/>
    </location>
</feature>
<dbReference type="InterPro" id="IPR001965">
    <property type="entry name" value="Znf_PHD"/>
</dbReference>
<feature type="coiled-coil region" evidence="7">
    <location>
        <begin position="60"/>
        <end position="242"/>
    </location>
</feature>
<dbReference type="InterPro" id="IPR011011">
    <property type="entry name" value="Znf_FYVE_PHD"/>
</dbReference>
<dbReference type="PROSITE" id="PS50016">
    <property type="entry name" value="ZF_PHD_2"/>
    <property type="match status" value="1"/>
</dbReference>
<protein>
    <submittedName>
        <fullName evidence="9">CXXC-type zinc finger protein 1</fullName>
    </submittedName>
</protein>
<reference evidence="9" key="2">
    <citation type="journal article" date="2023" name="BMC Genomics">
        <title>Pest status, molecular evolution, and epigenetic factors derived from the genome assembly of Frankliniella fusca, a thysanopteran phytovirus vector.</title>
        <authorList>
            <person name="Catto M.A."/>
            <person name="Labadie P.E."/>
            <person name="Jacobson A.L."/>
            <person name="Kennedy G.G."/>
            <person name="Srinivasan R."/>
            <person name="Hunt B.G."/>
        </authorList>
    </citation>
    <scope>NUCLEOTIDE SEQUENCE</scope>
    <source>
        <strain evidence="9">PL_HMW_Pooled</strain>
    </source>
</reference>
<dbReference type="PROSITE" id="PS01359">
    <property type="entry name" value="ZF_PHD_1"/>
    <property type="match status" value="1"/>
</dbReference>
<dbReference type="PANTHER" id="PTHR46174:SF1">
    <property type="entry name" value="CXXC-TYPE ZINC FINGER PROTEIN 1"/>
    <property type="match status" value="1"/>
</dbReference>
<evidence type="ECO:0000256" key="2">
    <source>
        <dbReference type="ARBA" id="ARBA00022723"/>
    </source>
</evidence>
<evidence type="ECO:0000313" key="11">
    <source>
        <dbReference type="Proteomes" id="UP001219518"/>
    </source>
</evidence>